<dbReference type="SUPFAM" id="SSF50891">
    <property type="entry name" value="Cyclophilin-like"/>
    <property type="match status" value="1"/>
</dbReference>
<evidence type="ECO:0000313" key="10">
    <source>
        <dbReference type="Proteomes" id="UP001180481"/>
    </source>
</evidence>
<feature type="domain" description="PPIase FKBP-type" evidence="7">
    <location>
        <begin position="257"/>
        <end position="343"/>
    </location>
</feature>
<evidence type="ECO:0000256" key="6">
    <source>
        <dbReference type="PROSITE-ProRule" id="PRU00277"/>
    </source>
</evidence>
<dbReference type="InterPro" id="IPR001179">
    <property type="entry name" value="PPIase_FKBP_dom"/>
</dbReference>
<reference evidence="9" key="1">
    <citation type="submission" date="2023-09" db="EMBL/GenBank/DDBJ databases">
        <title>Flavobacterium sp. 20NA77.7 isolated from freshwater.</title>
        <authorList>
            <person name="Le V."/>
            <person name="Ko S.-R."/>
            <person name="Ahn C.-Y."/>
            <person name="Oh H.-M."/>
        </authorList>
    </citation>
    <scope>NUCLEOTIDE SEQUENCE</scope>
    <source>
        <strain evidence="9">20NA77.7</strain>
    </source>
</reference>
<dbReference type="InterPro" id="IPR029000">
    <property type="entry name" value="Cyclophilin-like_dom_sf"/>
</dbReference>
<evidence type="ECO:0000313" key="9">
    <source>
        <dbReference type="EMBL" id="WMW77192.1"/>
    </source>
</evidence>
<dbReference type="Gene3D" id="2.40.100.10">
    <property type="entry name" value="Cyclophilin-like"/>
    <property type="match status" value="1"/>
</dbReference>
<dbReference type="PANTHER" id="PTHR45625">
    <property type="entry name" value="PEPTIDYL-PROLYL CIS-TRANS ISOMERASE-RELATED"/>
    <property type="match status" value="1"/>
</dbReference>
<dbReference type="Gene3D" id="3.10.50.40">
    <property type="match status" value="1"/>
</dbReference>
<evidence type="ECO:0000259" key="7">
    <source>
        <dbReference type="PROSITE" id="PS50059"/>
    </source>
</evidence>
<evidence type="ECO:0000256" key="5">
    <source>
        <dbReference type="ARBA" id="ARBA00023235"/>
    </source>
</evidence>
<evidence type="ECO:0000256" key="2">
    <source>
        <dbReference type="ARBA" id="ARBA00007365"/>
    </source>
</evidence>
<keyword evidence="4 6" id="KW-0697">Rotamase</keyword>
<dbReference type="PRINTS" id="PR00153">
    <property type="entry name" value="CSAPPISMRASE"/>
</dbReference>
<dbReference type="SUPFAM" id="SSF54534">
    <property type="entry name" value="FKBP-like"/>
    <property type="match status" value="1"/>
</dbReference>
<evidence type="ECO:0000259" key="8">
    <source>
        <dbReference type="PROSITE" id="PS50072"/>
    </source>
</evidence>
<organism evidence="9 10">
    <name type="scientific">Flavobacterium nakdongensis</name>
    <dbReference type="NCBI Taxonomy" id="3073563"/>
    <lineage>
        <taxon>Bacteria</taxon>
        <taxon>Pseudomonadati</taxon>
        <taxon>Bacteroidota</taxon>
        <taxon>Flavobacteriia</taxon>
        <taxon>Flavobacteriales</taxon>
        <taxon>Flavobacteriaceae</taxon>
        <taxon>Flavobacterium</taxon>
    </lineage>
</organism>
<name>A0ABY9R7H5_9FLAO</name>
<accession>A0ABY9R7H5</accession>
<proteinExistence type="inferred from homology"/>
<dbReference type="PROSITE" id="PS50059">
    <property type="entry name" value="FKBP_PPIASE"/>
    <property type="match status" value="1"/>
</dbReference>
<dbReference type="PROSITE" id="PS50072">
    <property type="entry name" value="CSA_PPIASE_2"/>
    <property type="match status" value="1"/>
</dbReference>
<dbReference type="Pfam" id="PF00254">
    <property type="entry name" value="FKBP_C"/>
    <property type="match status" value="1"/>
</dbReference>
<dbReference type="PROSITE" id="PS00170">
    <property type="entry name" value="CSA_PPIASE_1"/>
    <property type="match status" value="1"/>
</dbReference>
<evidence type="ECO:0000256" key="1">
    <source>
        <dbReference type="ARBA" id="ARBA00000971"/>
    </source>
</evidence>
<dbReference type="RefSeq" id="WP_309531573.1">
    <property type="nucleotide sequence ID" value="NZ_CP133721.1"/>
</dbReference>
<keyword evidence="10" id="KW-1185">Reference proteome</keyword>
<gene>
    <name evidence="9" type="ORF">RF683_06745</name>
</gene>
<dbReference type="CDD" id="cd00317">
    <property type="entry name" value="cyclophilin"/>
    <property type="match status" value="1"/>
</dbReference>
<dbReference type="Pfam" id="PF00160">
    <property type="entry name" value="Pro_isomerase"/>
    <property type="match status" value="1"/>
</dbReference>
<protein>
    <recommendedName>
        <fullName evidence="3 6">peptidylprolyl isomerase</fullName>
        <ecNumber evidence="3 6">5.2.1.8</ecNumber>
    </recommendedName>
</protein>
<dbReference type="InterPro" id="IPR046357">
    <property type="entry name" value="PPIase_dom_sf"/>
</dbReference>
<comment type="catalytic activity">
    <reaction evidence="1 6">
        <text>[protein]-peptidylproline (omega=180) = [protein]-peptidylproline (omega=0)</text>
        <dbReference type="Rhea" id="RHEA:16237"/>
        <dbReference type="Rhea" id="RHEA-COMP:10747"/>
        <dbReference type="Rhea" id="RHEA-COMP:10748"/>
        <dbReference type="ChEBI" id="CHEBI:83833"/>
        <dbReference type="ChEBI" id="CHEBI:83834"/>
        <dbReference type="EC" id="5.2.1.8"/>
    </reaction>
</comment>
<dbReference type="GO" id="GO:0016853">
    <property type="term" value="F:isomerase activity"/>
    <property type="evidence" value="ECO:0007669"/>
    <property type="project" value="UniProtKB-KW"/>
</dbReference>
<dbReference type="EMBL" id="CP133721">
    <property type="protein sequence ID" value="WMW77192.1"/>
    <property type="molecule type" value="Genomic_DNA"/>
</dbReference>
<sequence>MNLKNLFLTLVTVGIAFGQTKKPAPAPLPYTKVPGLYAELHTNKGKIALQLEYTKTPVTVANFVSLAEGKNPFVANELKGKPYYNGLKFHRVIPNFMIQGGDPKGDGSGGPGYSFKDEFDPSLKHDKPGILSMANAGPKTNGSQFFITHKDTPWLDNKHSVFGHVVEGQKIVDAIAQNDIIEKVVIVRVGKEAKAFDAAKTFSDYYNAKAEEDKKEAAAKEALKAQALKEFENAATTPSGLKYIVLKEGTGAMPLATSNVKVHYTGMLLDGKVFDSSVQRGEPIDFLLNQVIKGWTEGVQLMKEGAKYKFYIPSNLAYGERGAGGVIPPNADLIFEVELLKINQ</sequence>
<keyword evidence="5 6" id="KW-0413">Isomerase</keyword>
<dbReference type="EC" id="5.2.1.8" evidence="3 6"/>
<comment type="similarity">
    <text evidence="2">Belongs to the cyclophilin-type PPIase family.</text>
</comment>
<dbReference type="InterPro" id="IPR020892">
    <property type="entry name" value="Cyclophilin-type_PPIase_CS"/>
</dbReference>
<dbReference type="InterPro" id="IPR002130">
    <property type="entry name" value="Cyclophilin-type_PPIase_dom"/>
</dbReference>
<feature type="domain" description="PPIase cyclophilin-type" evidence="8">
    <location>
        <begin position="41"/>
        <end position="177"/>
    </location>
</feature>
<dbReference type="PANTHER" id="PTHR45625:SF4">
    <property type="entry name" value="PEPTIDYLPROLYL ISOMERASE DOMAIN AND WD REPEAT-CONTAINING PROTEIN 1"/>
    <property type="match status" value="1"/>
</dbReference>
<dbReference type="InterPro" id="IPR044666">
    <property type="entry name" value="Cyclophilin_A-like"/>
</dbReference>
<evidence type="ECO:0000256" key="3">
    <source>
        <dbReference type="ARBA" id="ARBA00013194"/>
    </source>
</evidence>
<evidence type="ECO:0000256" key="4">
    <source>
        <dbReference type="ARBA" id="ARBA00023110"/>
    </source>
</evidence>
<dbReference type="Proteomes" id="UP001180481">
    <property type="component" value="Chromosome"/>
</dbReference>